<gene>
    <name evidence="1" type="ORF">A6X21_01305</name>
</gene>
<evidence type="ECO:0000313" key="2">
    <source>
        <dbReference type="Proteomes" id="UP000094828"/>
    </source>
</evidence>
<organism evidence="1 2">
    <name type="scientific">Planctopirus hydrillae</name>
    <dbReference type="NCBI Taxonomy" id="1841610"/>
    <lineage>
        <taxon>Bacteria</taxon>
        <taxon>Pseudomonadati</taxon>
        <taxon>Planctomycetota</taxon>
        <taxon>Planctomycetia</taxon>
        <taxon>Planctomycetales</taxon>
        <taxon>Planctomycetaceae</taxon>
        <taxon>Planctopirus</taxon>
    </lineage>
</organism>
<dbReference type="Proteomes" id="UP000094828">
    <property type="component" value="Unassembled WGS sequence"/>
</dbReference>
<keyword evidence="2" id="KW-1185">Reference proteome</keyword>
<dbReference type="STRING" id="1841610.A6X21_01305"/>
<dbReference type="AlphaFoldDB" id="A0A1C3E4W0"/>
<sequence length="104" mass="11790">MPTEHAIALACFYALIFFPNNRVRFARESCPPRIQRLKCALNFSTPNDSGTQSPRARRDLELIGAVNAVSFRIAGVSFRVIDLLFLFNEFRNGLFLIIDVSKEP</sequence>
<proteinExistence type="predicted"/>
<dbReference type="EMBL" id="LYDR01000154">
    <property type="protein sequence ID" value="ODA28264.1"/>
    <property type="molecule type" value="Genomic_DNA"/>
</dbReference>
<protein>
    <submittedName>
        <fullName evidence="1">Uncharacterized protein</fullName>
    </submittedName>
</protein>
<reference evidence="1 2" key="1">
    <citation type="submission" date="2016-05" db="EMBL/GenBank/DDBJ databases">
        <title>Genomic and physiological characterization of Planctopirus sp. isolated from fresh water lake.</title>
        <authorList>
            <person name="Subhash Y."/>
            <person name="Ramana C."/>
        </authorList>
    </citation>
    <scope>NUCLEOTIDE SEQUENCE [LARGE SCALE GENOMIC DNA]</scope>
    <source>
        <strain evidence="1 2">JC280</strain>
    </source>
</reference>
<evidence type="ECO:0000313" key="1">
    <source>
        <dbReference type="EMBL" id="ODA28264.1"/>
    </source>
</evidence>
<accession>A0A1C3E4W0</accession>
<comment type="caution">
    <text evidence="1">The sequence shown here is derived from an EMBL/GenBank/DDBJ whole genome shotgun (WGS) entry which is preliminary data.</text>
</comment>
<name>A0A1C3E4W0_9PLAN</name>